<comment type="caution">
    <text evidence="4">The sequence shown here is derived from an EMBL/GenBank/DDBJ whole genome shotgun (WGS) entry which is preliminary data.</text>
</comment>
<keyword evidence="5" id="KW-1185">Reference proteome</keyword>
<accession>A0ABS6KPB4</accession>
<proteinExistence type="predicted"/>
<evidence type="ECO:0000259" key="3">
    <source>
        <dbReference type="PROSITE" id="PS50977"/>
    </source>
</evidence>
<evidence type="ECO:0000313" key="4">
    <source>
        <dbReference type="EMBL" id="MBU9765350.1"/>
    </source>
</evidence>
<sequence>MVGEGDTTATTTDDAEWIPGTRRRVLDTAVSLFGRYSVAGTSLQMIADELGLTKAAIYYHFRTRDQLLLALMEPIFTEIAGVVAVAEQQPDAASRADAMLTGYADIVTRHRTLAAVTTFDPSVRSVLVSHPQWSGVIDRQMALLADIEPEPSDGVTASVALTGVAGGASTASHRIDDETLRAQLIAAGRRILGLPHPSSRS</sequence>
<evidence type="ECO:0000256" key="2">
    <source>
        <dbReference type="PROSITE-ProRule" id="PRU00335"/>
    </source>
</evidence>
<evidence type="ECO:0000313" key="5">
    <source>
        <dbReference type="Proteomes" id="UP000812982"/>
    </source>
</evidence>
<reference evidence="4 5" key="1">
    <citation type="journal article" date="2021" name="Sci. Rep.">
        <title>Phenotypic and genomic hallmarks of a novel, potentially pathogenic rapidly growing Mycobacterium species related to the Mycobacterium fortuitum complex.</title>
        <authorList>
            <person name="Gharbi R."/>
            <person name="Khanna V."/>
            <person name="Frigui W."/>
            <person name="Mhenni B."/>
            <person name="Brosch R."/>
            <person name="Mardassi H."/>
        </authorList>
    </citation>
    <scope>NUCLEOTIDE SEQUENCE [LARGE SCALE GENOMIC DNA]</scope>
    <source>
        <strain evidence="4 5">TNTM28</strain>
    </source>
</reference>
<dbReference type="PANTHER" id="PTHR30055:SF237">
    <property type="entry name" value="TRANSCRIPTIONAL REPRESSOR MCE3R"/>
    <property type="match status" value="1"/>
</dbReference>
<dbReference type="InterPro" id="IPR050109">
    <property type="entry name" value="HTH-type_TetR-like_transc_reg"/>
</dbReference>
<dbReference type="EMBL" id="VOMB01000019">
    <property type="protein sequence ID" value="MBU9765350.1"/>
    <property type="molecule type" value="Genomic_DNA"/>
</dbReference>
<feature type="domain" description="HTH tetR-type" evidence="3">
    <location>
        <begin position="19"/>
        <end position="79"/>
    </location>
</feature>
<protein>
    <submittedName>
        <fullName evidence="4">TetR/AcrR family transcriptional regulator</fullName>
    </submittedName>
</protein>
<dbReference type="InterPro" id="IPR001647">
    <property type="entry name" value="HTH_TetR"/>
</dbReference>
<organism evidence="4 5">
    <name type="scientific">[Mycobacterium] fortunisiensis</name>
    <dbReference type="NCBI Taxonomy" id="2600579"/>
    <lineage>
        <taxon>Bacteria</taxon>
        <taxon>Bacillati</taxon>
        <taxon>Actinomycetota</taxon>
        <taxon>Actinomycetes</taxon>
        <taxon>Mycobacteriales</taxon>
        <taxon>Mycobacteriaceae</taxon>
        <taxon>Mycolicibacterium</taxon>
    </lineage>
</organism>
<dbReference type="Proteomes" id="UP000812982">
    <property type="component" value="Unassembled WGS sequence"/>
</dbReference>
<keyword evidence="1 2" id="KW-0238">DNA-binding</keyword>
<dbReference type="Pfam" id="PF00440">
    <property type="entry name" value="TetR_N"/>
    <property type="match status" value="1"/>
</dbReference>
<dbReference type="PANTHER" id="PTHR30055">
    <property type="entry name" value="HTH-TYPE TRANSCRIPTIONAL REGULATOR RUTR"/>
    <property type="match status" value="1"/>
</dbReference>
<gene>
    <name evidence="4" type="ORF">FR943_16035</name>
</gene>
<name>A0ABS6KPB4_9MYCO</name>
<feature type="DNA-binding region" description="H-T-H motif" evidence="2">
    <location>
        <begin position="42"/>
        <end position="61"/>
    </location>
</feature>
<evidence type="ECO:0000256" key="1">
    <source>
        <dbReference type="ARBA" id="ARBA00023125"/>
    </source>
</evidence>
<dbReference type="PROSITE" id="PS50977">
    <property type="entry name" value="HTH_TETR_2"/>
    <property type="match status" value="1"/>
</dbReference>
<dbReference type="RefSeq" id="WP_217158886.1">
    <property type="nucleotide sequence ID" value="NZ_VOMB01000019.1"/>
</dbReference>